<dbReference type="AlphaFoldDB" id="A0A2T2Y134"/>
<dbReference type="EMBL" id="PYHO01000009">
    <property type="protein sequence ID" value="PSR46259.1"/>
    <property type="molecule type" value="Genomic_DNA"/>
</dbReference>
<name>A0A2T2Y134_9ENTR</name>
<evidence type="ECO:0000313" key="2">
    <source>
        <dbReference type="Proteomes" id="UP000240892"/>
    </source>
</evidence>
<reference evidence="1 2" key="1">
    <citation type="submission" date="2018-03" db="EMBL/GenBank/DDBJ databases">
        <title>First report of an OXA-48+CTX-M-M-producing Kluyvera ascorbata clone recovered from patients admitted in a University Hospital in Madrid, Spain.</title>
        <authorList>
            <person name="Hernandez-Garcia M."/>
            <person name="Leon-Sampedro R."/>
            <person name="Perez-Viso B."/>
            <person name="Morosini M.I."/>
            <person name="Lopez-Fresnena N."/>
            <person name="Coque T.M."/>
            <person name="Bonten M."/>
            <person name="Malhotra-Kumar S."/>
            <person name="Ruiz-Garbajosa P."/>
            <person name="Canton R."/>
        </authorList>
    </citation>
    <scope>NUCLEOTIDE SEQUENCE [LARGE SCALE GENOMIC DNA]</scope>
    <source>
        <strain evidence="1 2">KA2</strain>
    </source>
</reference>
<dbReference type="RefSeq" id="WP_106927391.1">
    <property type="nucleotide sequence ID" value="NZ_CABMMU010000009.1"/>
</dbReference>
<keyword evidence="2" id="KW-1185">Reference proteome</keyword>
<protein>
    <submittedName>
        <fullName evidence="1">Uncharacterized protein</fullName>
    </submittedName>
</protein>
<proteinExistence type="predicted"/>
<dbReference type="Proteomes" id="UP000240892">
    <property type="component" value="Unassembled WGS sequence"/>
</dbReference>
<sequence length="191" mass="21144">MFPSKQVIVVYPEDYEELAIALQHEISKVEGFDSAAWTIEIYKQNMPTLSGRSYVIFIGDAEENKFSKMYLPQISNIVNINGVCFGHDGSKAVVFGMGNLAQKQDFEAYRHDLGYGLKPSGKIGASVNAALLLSVPFIPLGGALGIIGYKVVNFFKGKSEVKELRYEQTKLAIYHFVFTELDAWVGNEGCS</sequence>
<organism evidence="1 2">
    <name type="scientific">Kluyvera genomosp. 2</name>
    <dbReference type="NCBI Taxonomy" id="2774054"/>
    <lineage>
        <taxon>Bacteria</taxon>
        <taxon>Pseudomonadati</taxon>
        <taxon>Pseudomonadota</taxon>
        <taxon>Gammaproteobacteria</taxon>
        <taxon>Enterobacterales</taxon>
        <taxon>Enterobacteriaceae</taxon>
        <taxon>Kluyvera</taxon>
    </lineage>
</organism>
<gene>
    <name evidence="1" type="ORF">C8256_12965</name>
</gene>
<accession>A0A2T2Y134</accession>
<evidence type="ECO:0000313" key="1">
    <source>
        <dbReference type="EMBL" id="PSR46259.1"/>
    </source>
</evidence>
<comment type="caution">
    <text evidence="1">The sequence shown here is derived from an EMBL/GenBank/DDBJ whole genome shotgun (WGS) entry which is preliminary data.</text>
</comment>